<dbReference type="VEuPathDB" id="FungiDB:BD410DRAFT_774313"/>
<proteinExistence type="predicted"/>
<dbReference type="AlphaFoldDB" id="A0A4Y7PUP2"/>
<reference evidence="1 2" key="1">
    <citation type="submission" date="2018-06" db="EMBL/GenBank/DDBJ databases">
        <title>A transcriptomic atlas of mushroom development highlights an independent origin of complex multicellularity.</title>
        <authorList>
            <consortium name="DOE Joint Genome Institute"/>
            <person name="Krizsan K."/>
            <person name="Almasi E."/>
            <person name="Merenyi Z."/>
            <person name="Sahu N."/>
            <person name="Viragh M."/>
            <person name="Koszo T."/>
            <person name="Mondo S."/>
            <person name="Kiss B."/>
            <person name="Balint B."/>
            <person name="Kues U."/>
            <person name="Barry K."/>
            <person name="Hegedus J.C."/>
            <person name="Henrissat B."/>
            <person name="Johnson J."/>
            <person name="Lipzen A."/>
            <person name="Ohm R."/>
            <person name="Nagy I."/>
            <person name="Pangilinan J."/>
            <person name="Yan J."/>
            <person name="Xiong Y."/>
            <person name="Grigoriev I.V."/>
            <person name="Hibbett D.S."/>
            <person name="Nagy L.G."/>
        </authorList>
    </citation>
    <scope>NUCLEOTIDE SEQUENCE [LARGE SCALE GENOMIC DNA]</scope>
    <source>
        <strain evidence="1 2">SZMC22713</strain>
    </source>
</reference>
<organism evidence="1 2">
    <name type="scientific">Rickenella mellea</name>
    <dbReference type="NCBI Taxonomy" id="50990"/>
    <lineage>
        <taxon>Eukaryota</taxon>
        <taxon>Fungi</taxon>
        <taxon>Dikarya</taxon>
        <taxon>Basidiomycota</taxon>
        <taxon>Agaricomycotina</taxon>
        <taxon>Agaricomycetes</taxon>
        <taxon>Hymenochaetales</taxon>
        <taxon>Rickenellaceae</taxon>
        <taxon>Rickenella</taxon>
    </lineage>
</organism>
<name>A0A4Y7PUP2_9AGAM</name>
<evidence type="ECO:0000313" key="1">
    <source>
        <dbReference type="EMBL" id="TDL19127.1"/>
    </source>
</evidence>
<gene>
    <name evidence="1" type="ORF">BD410DRAFT_774313</name>
</gene>
<keyword evidence="2" id="KW-1185">Reference proteome</keyword>
<accession>A0A4Y7PUP2</accession>
<sequence length="84" mass="9765">MCHNVVDGRFHTQCGHFISMATRTQDCFQDDCVFSSRHPCECRSKSCIRKMNLPVKNPIRISKTMCGDCRTREKDTVLCERYCV</sequence>
<protein>
    <submittedName>
        <fullName evidence="1">Uncharacterized protein</fullName>
    </submittedName>
</protein>
<evidence type="ECO:0000313" key="2">
    <source>
        <dbReference type="Proteomes" id="UP000294933"/>
    </source>
</evidence>
<dbReference type="Proteomes" id="UP000294933">
    <property type="component" value="Unassembled WGS sequence"/>
</dbReference>
<dbReference type="OrthoDB" id="3134980at2759"/>
<dbReference type="EMBL" id="ML170200">
    <property type="protein sequence ID" value="TDL19127.1"/>
    <property type="molecule type" value="Genomic_DNA"/>
</dbReference>